<dbReference type="InterPro" id="IPR008538">
    <property type="entry name" value="Uma2"/>
</dbReference>
<dbReference type="PANTHER" id="PTHR34107:SF2">
    <property type="entry name" value="SLL0888 PROTEIN"/>
    <property type="match status" value="1"/>
</dbReference>
<feature type="domain" description="Putative restriction endonuclease" evidence="1">
    <location>
        <begin position="16"/>
        <end position="199"/>
    </location>
</feature>
<reference evidence="2 3" key="2">
    <citation type="submission" date="2018-03" db="EMBL/GenBank/DDBJ databases">
        <title>The ancient ancestry and fast evolution of plastids.</title>
        <authorList>
            <person name="Moore K.R."/>
            <person name="Magnabosco C."/>
            <person name="Momper L."/>
            <person name="Gold D.A."/>
            <person name="Bosak T."/>
            <person name="Fournier G.P."/>
        </authorList>
    </citation>
    <scope>NUCLEOTIDE SEQUENCE [LARGE SCALE GENOMIC DNA]</scope>
    <source>
        <strain evidence="2 3">CCAP 1448/3</strain>
    </source>
</reference>
<dbReference type="Gene3D" id="3.90.1570.10">
    <property type="entry name" value="tt1808, chain A"/>
    <property type="match status" value="1"/>
</dbReference>
<name>A0A2T1C051_9CYAN</name>
<dbReference type="AlphaFoldDB" id="A0A2T1C051"/>
<organism evidence="2 3">
    <name type="scientific">Merismopedia glauca CCAP 1448/3</name>
    <dbReference type="NCBI Taxonomy" id="1296344"/>
    <lineage>
        <taxon>Bacteria</taxon>
        <taxon>Bacillati</taxon>
        <taxon>Cyanobacteriota</taxon>
        <taxon>Cyanophyceae</taxon>
        <taxon>Synechococcales</taxon>
        <taxon>Merismopediaceae</taxon>
        <taxon>Merismopedia</taxon>
    </lineage>
</organism>
<protein>
    <recommendedName>
        <fullName evidence="1">Putative restriction endonuclease domain-containing protein</fullName>
    </recommendedName>
</protein>
<gene>
    <name evidence="2" type="ORF">C7B64_17770</name>
</gene>
<dbReference type="PANTHER" id="PTHR34107">
    <property type="entry name" value="SLL0198 PROTEIN-RELATED"/>
    <property type="match status" value="1"/>
</dbReference>
<accession>A0A2T1C051</accession>
<dbReference type="CDD" id="cd06260">
    <property type="entry name" value="DUF820-like"/>
    <property type="match status" value="1"/>
</dbReference>
<evidence type="ECO:0000313" key="2">
    <source>
        <dbReference type="EMBL" id="PSB01547.1"/>
    </source>
</evidence>
<keyword evidence="3" id="KW-1185">Reference proteome</keyword>
<dbReference type="Pfam" id="PF05685">
    <property type="entry name" value="Uma2"/>
    <property type="match status" value="1"/>
</dbReference>
<proteinExistence type="predicted"/>
<evidence type="ECO:0000313" key="3">
    <source>
        <dbReference type="Proteomes" id="UP000238762"/>
    </source>
</evidence>
<sequence length="204" mass="23272">MTLTTSQPRQKLTLAQFVEQLPDREGCYELVNGEIVRKLATRKHEIIAELIADSFKDEVKRLKLNYWVSGRIAIATETKDGVAQGRNPDVSVVDRDIWEANPSAYSALFEPLQVAVEVVSTNWEDDYVDKLDEYQRFGIREYWIVDYLAIASRSYLGNPKEAAIFVYLLDENGVYGSQIYRGSDRIISATFPELNLTVEQILKA</sequence>
<dbReference type="OrthoDB" id="428427at2"/>
<dbReference type="RefSeq" id="WP_106289992.1">
    <property type="nucleotide sequence ID" value="NZ_CAWNTC010000131.1"/>
</dbReference>
<dbReference type="InterPro" id="IPR012296">
    <property type="entry name" value="Nuclease_put_TT1808"/>
</dbReference>
<dbReference type="Proteomes" id="UP000238762">
    <property type="component" value="Unassembled WGS sequence"/>
</dbReference>
<reference evidence="2 3" key="1">
    <citation type="submission" date="2018-02" db="EMBL/GenBank/DDBJ databases">
        <authorList>
            <person name="Cohen D.B."/>
            <person name="Kent A.D."/>
        </authorList>
    </citation>
    <scope>NUCLEOTIDE SEQUENCE [LARGE SCALE GENOMIC DNA]</scope>
    <source>
        <strain evidence="2 3">CCAP 1448/3</strain>
    </source>
</reference>
<comment type="caution">
    <text evidence="2">The sequence shown here is derived from an EMBL/GenBank/DDBJ whole genome shotgun (WGS) entry which is preliminary data.</text>
</comment>
<dbReference type="EMBL" id="PVWJ01000101">
    <property type="protein sequence ID" value="PSB01547.1"/>
    <property type="molecule type" value="Genomic_DNA"/>
</dbReference>
<dbReference type="SUPFAM" id="SSF52980">
    <property type="entry name" value="Restriction endonuclease-like"/>
    <property type="match status" value="1"/>
</dbReference>
<dbReference type="InterPro" id="IPR011335">
    <property type="entry name" value="Restrct_endonuc-II-like"/>
</dbReference>
<evidence type="ECO:0000259" key="1">
    <source>
        <dbReference type="Pfam" id="PF05685"/>
    </source>
</evidence>